<organism evidence="15 16">
    <name type="scientific">Pygocentrus nattereri</name>
    <name type="common">Red-bellied piranha</name>
    <dbReference type="NCBI Taxonomy" id="42514"/>
    <lineage>
        <taxon>Eukaryota</taxon>
        <taxon>Metazoa</taxon>
        <taxon>Chordata</taxon>
        <taxon>Craniata</taxon>
        <taxon>Vertebrata</taxon>
        <taxon>Euteleostomi</taxon>
        <taxon>Actinopterygii</taxon>
        <taxon>Neopterygii</taxon>
        <taxon>Teleostei</taxon>
        <taxon>Ostariophysi</taxon>
        <taxon>Characiformes</taxon>
        <taxon>Characoidei</taxon>
        <taxon>Pygocentrus</taxon>
    </lineage>
</organism>
<dbReference type="PANTHER" id="PTHR23097">
    <property type="entry name" value="TUMOR NECROSIS FACTOR RECEPTOR SUPERFAMILY MEMBER"/>
    <property type="match status" value="1"/>
</dbReference>
<keyword evidence="2" id="KW-0964">Secreted</keyword>
<evidence type="ECO:0000256" key="11">
    <source>
        <dbReference type="PROSITE-ProRule" id="PRU00433"/>
    </source>
</evidence>
<dbReference type="Gene3D" id="2.10.50.10">
    <property type="entry name" value="Tumor Necrosis Factor Receptor, subunit A, domain 2"/>
    <property type="match status" value="3"/>
</dbReference>
<dbReference type="SMART" id="SM00208">
    <property type="entry name" value="TNFR"/>
    <property type="match status" value="4"/>
</dbReference>
<evidence type="ECO:0000256" key="10">
    <source>
        <dbReference type="PROSITE-ProRule" id="PRU00206"/>
    </source>
</evidence>
<dbReference type="GO" id="GO:0006915">
    <property type="term" value="P:apoptotic process"/>
    <property type="evidence" value="ECO:0007669"/>
    <property type="project" value="UniProtKB-KW"/>
</dbReference>
<dbReference type="PANTHER" id="PTHR23097:SF116">
    <property type="entry name" value="TUMOR NECROSIS FACTOR RECEPTOR SUPERFAMILY MEMBER 6B"/>
    <property type="match status" value="1"/>
</dbReference>
<keyword evidence="8 10" id="KW-1015">Disulfide bond</keyword>
<evidence type="ECO:0000256" key="4">
    <source>
        <dbReference type="ARBA" id="ARBA00022723"/>
    </source>
</evidence>
<feature type="disulfide bond" evidence="10">
    <location>
        <begin position="74"/>
        <end position="87"/>
    </location>
</feature>
<evidence type="ECO:0000259" key="14">
    <source>
        <dbReference type="PROSITE" id="PS51007"/>
    </source>
</evidence>
<dbReference type="Ensembl" id="ENSPNAT00000053812.1">
    <property type="protein sequence ID" value="ENSPNAP00000080431.1"/>
    <property type="gene ID" value="ENSPNAG00000022628.2"/>
</dbReference>
<proteinExistence type="predicted"/>
<dbReference type="GO" id="GO:0020037">
    <property type="term" value="F:heme binding"/>
    <property type="evidence" value="ECO:0007669"/>
    <property type="project" value="InterPro"/>
</dbReference>
<dbReference type="InterPro" id="IPR048522">
    <property type="entry name" value="Death_3_fish"/>
</dbReference>
<dbReference type="GO" id="GO:0005576">
    <property type="term" value="C:extracellular region"/>
    <property type="evidence" value="ECO:0007669"/>
    <property type="project" value="UniProtKB-SubCell"/>
</dbReference>
<reference evidence="15 16" key="1">
    <citation type="submission" date="2020-10" db="EMBL/GenBank/DDBJ databases">
        <title>Pygocentrus nattereri (red-bellied piranha) genome, fPygNat1, primary haplotype.</title>
        <authorList>
            <person name="Myers G."/>
            <person name="Meyer A."/>
            <person name="Karagic N."/>
            <person name="Pippel M."/>
            <person name="Winkler S."/>
            <person name="Tracey A."/>
            <person name="Wood J."/>
            <person name="Formenti G."/>
            <person name="Howe K."/>
            <person name="Fedrigo O."/>
            <person name="Jarvis E.D."/>
        </authorList>
    </citation>
    <scope>NUCLEOTIDE SEQUENCE [LARGE SCALE GENOMIC DNA]</scope>
</reference>
<dbReference type="Proteomes" id="UP001501920">
    <property type="component" value="Chromosome 11"/>
</dbReference>
<keyword evidence="4 11" id="KW-0479">Metal-binding</keyword>
<evidence type="ECO:0000313" key="16">
    <source>
        <dbReference type="Proteomes" id="UP001501920"/>
    </source>
</evidence>
<evidence type="ECO:0000313" key="15">
    <source>
        <dbReference type="Ensembl" id="ENSPNAP00000080431.1"/>
    </source>
</evidence>
<feature type="domain" description="TNFR-Cys" evidence="13">
    <location>
        <begin position="55"/>
        <end position="95"/>
    </location>
</feature>
<reference evidence="15" key="3">
    <citation type="submission" date="2025-09" db="UniProtKB">
        <authorList>
            <consortium name="Ensembl"/>
        </authorList>
    </citation>
    <scope>IDENTIFICATION</scope>
</reference>
<accession>A0AAR2M1F3</accession>
<feature type="disulfide bond" evidence="10">
    <location>
        <begin position="77"/>
        <end position="95"/>
    </location>
</feature>
<dbReference type="InterPro" id="IPR009056">
    <property type="entry name" value="Cyt_c-like_dom"/>
</dbReference>
<evidence type="ECO:0008006" key="17">
    <source>
        <dbReference type="Google" id="ProtNLM"/>
    </source>
</evidence>
<dbReference type="Pfam" id="PF21733">
    <property type="entry name" value="Death_3"/>
    <property type="match status" value="1"/>
</dbReference>
<dbReference type="InterPro" id="IPR001368">
    <property type="entry name" value="TNFR/NGFR_Cys_rich_reg"/>
</dbReference>
<feature type="disulfide bond" evidence="10">
    <location>
        <begin position="56"/>
        <end position="71"/>
    </location>
</feature>
<evidence type="ECO:0000256" key="12">
    <source>
        <dbReference type="SAM" id="Coils"/>
    </source>
</evidence>
<evidence type="ECO:0000256" key="6">
    <source>
        <dbReference type="ARBA" id="ARBA00022737"/>
    </source>
</evidence>
<keyword evidence="11" id="KW-0349">Heme</keyword>
<keyword evidence="3" id="KW-0053">Apoptosis</keyword>
<keyword evidence="7 11" id="KW-0408">Iron</keyword>
<evidence type="ECO:0000256" key="9">
    <source>
        <dbReference type="ARBA" id="ARBA00023180"/>
    </source>
</evidence>
<evidence type="ECO:0000256" key="7">
    <source>
        <dbReference type="ARBA" id="ARBA00023004"/>
    </source>
</evidence>
<dbReference type="GeneTree" id="ENSGT00940000155167"/>
<dbReference type="PROSITE" id="PS51007">
    <property type="entry name" value="CYTC"/>
    <property type="match status" value="1"/>
</dbReference>
<gene>
    <name evidence="15" type="primary">TNFRSF11B</name>
</gene>
<dbReference type="InterPro" id="IPR052459">
    <property type="entry name" value="TNFRSF_decoy_receptor"/>
</dbReference>
<evidence type="ECO:0000256" key="8">
    <source>
        <dbReference type="ARBA" id="ARBA00023157"/>
    </source>
</evidence>
<protein>
    <recommendedName>
        <fullName evidence="17">TNFR-Cys domain-containing protein</fullName>
    </recommendedName>
</protein>
<evidence type="ECO:0000256" key="1">
    <source>
        <dbReference type="ARBA" id="ARBA00004613"/>
    </source>
</evidence>
<evidence type="ECO:0000256" key="2">
    <source>
        <dbReference type="ARBA" id="ARBA00022525"/>
    </source>
</evidence>
<evidence type="ECO:0000259" key="13">
    <source>
        <dbReference type="PROSITE" id="PS50050"/>
    </source>
</evidence>
<sequence length="275" mass="31210">IFLISFRLYSNTSFASNRPTYERVFSGKKVVCERCPPGTHLHAHCTDTHPTDCRRCSSGFYTEFWNYISECLPCKLCALNQEETQSCMPSQNRVCQCKEGYYWLSHFCKKHTVCSAGHGILNKGTPYKDTECETCTDGHYANGAAGITQCTPHTACQGDEKLVIHGTDWHNNICITCHNITTKGWPTLIKPLLSDLLAQQKQRRLQRLYRLLKLDGTDGTGSIGLLHWLNKTSEQQLTDLPAILIRANLHSLADNVEQKIKRFQEEAKYCSNDIM</sequence>
<feature type="coiled-coil region" evidence="12">
    <location>
        <begin position="246"/>
        <end position="273"/>
    </location>
</feature>
<feature type="repeat" description="TNFR-Cys" evidence="10">
    <location>
        <begin position="55"/>
        <end position="95"/>
    </location>
</feature>
<keyword evidence="9" id="KW-0325">Glycoprotein</keyword>
<evidence type="ECO:0000256" key="3">
    <source>
        <dbReference type="ARBA" id="ARBA00022703"/>
    </source>
</evidence>
<reference evidence="15" key="2">
    <citation type="submission" date="2025-08" db="UniProtKB">
        <authorList>
            <consortium name="Ensembl"/>
        </authorList>
    </citation>
    <scope>IDENTIFICATION</scope>
</reference>
<dbReference type="SUPFAM" id="SSF57586">
    <property type="entry name" value="TNF receptor-like"/>
    <property type="match status" value="2"/>
</dbReference>
<name>A0AAR2M1F3_PYGNA</name>
<dbReference type="AlphaFoldDB" id="A0AAR2M1F3"/>
<keyword evidence="12" id="KW-0175">Coiled coil</keyword>
<feature type="domain" description="Cytochrome c" evidence="14">
    <location>
        <begin position="153"/>
        <end position="248"/>
    </location>
</feature>
<dbReference type="PROSITE" id="PS50050">
    <property type="entry name" value="TNFR_NGFR_2"/>
    <property type="match status" value="1"/>
</dbReference>
<keyword evidence="16" id="KW-1185">Reference proteome</keyword>
<dbReference type="GO" id="GO:0009055">
    <property type="term" value="F:electron transfer activity"/>
    <property type="evidence" value="ECO:0007669"/>
    <property type="project" value="InterPro"/>
</dbReference>
<dbReference type="Pfam" id="PF00020">
    <property type="entry name" value="TNFR_c6"/>
    <property type="match status" value="3"/>
</dbReference>
<keyword evidence="5" id="KW-0732">Signal</keyword>
<keyword evidence="6" id="KW-0677">Repeat</keyword>
<dbReference type="GO" id="GO:0046872">
    <property type="term" value="F:metal ion binding"/>
    <property type="evidence" value="ECO:0007669"/>
    <property type="project" value="UniProtKB-KW"/>
</dbReference>
<evidence type="ECO:0000256" key="5">
    <source>
        <dbReference type="ARBA" id="ARBA00022729"/>
    </source>
</evidence>
<comment type="subcellular location">
    <subcellularLocation>
        <location evidence="1">Secreted</location>
    </subcellularLocation>
</comment>